<comment type="subcellular location">
    <subcellularLocation>
        <location evidence="1">Membrane</location>
        <topology evidence="1">Multi-pass membrane protein</topology>
    </subcellularLocation>
</comment>
<dbReference type="SUPFAM" id="SSF82866">
    <property type="entry name" value="Multidrug efflux transporter AcrB transmembrane domain"/>
    <property type="match status" value="1"/>
</dbReference>
<feature type="transmembrane region" description="Helical" evidence="7">
    <location>
        <begin position="18"/>
        <end position="38"/>
    </location>
</feature>
<dbReference type="Pfam" id="PF03124">
    <property type="entry name" value="EXS"/>
    <property type="match status" value="1"/>
</dbReference>
<feature type="domain" description="EXS" evidence="9">
    <location>
        <begin position="623"/>
        <end position="823"/>
    </location>
</feature>
<feature type="transmembrane region" description="Helical" evidence="7">
    <location>
        <begin position="378"/>
        <end position="405"/>
    </location>
</feature>
<dbReference type="Proteomes" id="UP000887566">
    <property type="component" value="Unplaced"/>
</dbReference>
<feature type="transmembrane region" description="Helical" evidence="7">
    <location>
        <begin position="575"/>
        <end position="594"/>
    </location>
</feature>
<evidence type="ECO:0000256" key="2">
    <source>
        <dbReference type="ARBA" id="ARBA00022692"/>
    </source>
</evidence>
<keyword evidence="2 7" id="KW-0812">Transmembrane</keyword>
<evidence type="ECO:0000256" key="5">
    <source>
        <dbReference type="ARBA" id="ARBA00023180"/>
    </source>
</evidence>
<evidence type="ECO:0000259" key="8">
    <source>
        <dbReference type="PROSITE" id="PS50156"/>
    </source>
</evidence>
<feature type="transmembrane region" description="Helical" evidence="7">
    <location>
        <begin position="686"/>
        <end position="705"/>
    </location>
</feature>
<evidence type="ECO:0000313" key="10">
    <source>
        <dbReference type="Proteomes" id="UP000887566"/>
    </source>
</evidence>
<evidence type="ECO:0000256" key="1">
    <source>
        <dbReference type="ARBA" id="ARBA00004141"/>
    </source>
</evidence>
<organism evidence="10 11">
    <name type="scientific">Plectus sambesii</name>
    <dbReference type="NCBI Taxonomy" id="2011161"/>
    <lineage>
        <taxon>Eukaryota</taxon>
        <taxon>Metazoa</taxon>
        <taxon>Ecdysozoa</taxon>
        <taxon>Nematoda</taxon>
        <taxon>Chromadorea</taxon>
        <taxon>Plectida</taxon>
        <taxon>Plectina</taxon>
        <taxon>Plectoidea</taxon>
        <taxon>Plectidae</taxon>
        <taxon>Plectus</taxon>
    </lineage>
</organism>
<dbReference type="InterPro" id="IPR052081">
    <property type="entry name" value="Dispatched_Hh_regulator"/>
</dbReference>
<dbReference type="GO" id="GO:0007224">
    <property type="term" value="P:smoothened signaling pathway"/>
    <property type="evidence" value="ECO:0007669"/>
    <property type="project" value="TreeGrafter"/>
</dbReference>
<feature type="domain" description="SSD" evidence="8">
    <location>
        <begin position="366"/>
        <end position="478"/>
    </location>
</feature>
<dbReference type="InterPro" id="IPR004342">
    <property type="entry name" value="EXS_C"/>
</dbReference>
<evidence type="ECO:0000256" key="6">
    <source>
        <dbReference type="ARBA" id="ARBA00038046"/>
    </source>
</evidence>
<feature type="transmembrane region" description="Helical" evidence="7">
    <location>
        <begin position="737"/>
        <end position="757"/>
    </location>
</feature>
<accession>A0A914W3I8</accession>
<dbReference type="PROSITE" id="PS51380">
    <property type="entry name" value="EXS"/>
    <property type="match status" value="1"/>
</dbReference>
<feature type="transmembrane region" description="Helical" evidence="7">
    <location>
        <begin position="462"/>
        <end position="483"/>
    </location>
</feature>
<evidence type="ECO:0000256" key="4">
    <source>
        <dbReference type="ARBA" id="ARBA00023136"/>
    </source>
</evidence>
<feature type="transmembrane region" description="Helical" evidence="7">
    <location>
        <begin position="425"/>
        <end position="450"/>
    </location>
</feature>
<keyword evidence="10" id="KW-1185">Reference proteome</keyword>
<dbReference type="WBParaSite" id="PSAMB.scaffold314size57232.g4572.t1">
    <property type="protein sequence ID" value="PSAMB.scaffold314size57232.g4572.t1"/>
    <property type="gene ID" value="PSAMB.scaffold314size57232.g4572"/>
</dbReference>
<evidence type="ECO:0000256" key="3">
    <source>
        <dbReference type="ARBA" id="ARBA00022989"/>
    </source>
</evidence>
<comment type="similarity">
    <text evidence="6">Belongs to the dispatched family.</text>
</comment>
<dbReference type="Pfam" id="PF12349">
    <property type="entry name" value="Sterol-sensing"/>
    <property type="match status" value="1"/>
</dbReference>
<dbReference type="GO" id="GO:0016020">
    <property type="term" value="C:membrane"/>
    <property type="evidence" value="ECO:0007669"/>
    <property type="project" value="UniProtKB-SubCell"/>
</dbReference>
<protein>
    <submittedName>
        <fullName evidence="11">Uncharacterized protein</fullName>
    </submittedName>
</protein>
<feature type="transmembrane region" description="Helical" evidence="7">
    <location>
        <begin position="535"/>
        <end position="554"/>
    </location>
</feature>
<evidence type="ECO:0000256" key="7">
    <source>
        <dbReference type="SAM" id="Phobius"/>
    </source>
</evidence>
<evidence type="ECO:0000259" key="9">
    <source>
        <dbReference type="PROSITE" id="PS51380"/>
    </source>
</evidence>
<keyword evidence="3 7" id="KW-1133">Transmembrane helix</keyword>
<dbReference type="Gene3D" id="1.20.1640.10">
    <property type="entry name" value="Multidrug efflux transporter AcrB transmembrane domain"/>
    <property type="match status" value="1"/>
</dbReference>
<keyword evidence="5" id="KW-0325">Glycoprotein</keyword>
<dbReference type="PANTHER" id="PTHR45951">
    <property type="entry name" value="PROTEIN DISPATCHED-RELATED"/>
    <property type="match status" value="1"/>
</dbReference>
<proteinExistence type="inferred from homology"/>
<dbReference type="AlphaFoldDB" id="A0A914W3I8"/>
<keyword evidence="4 7" id="KW-0472">Membrane</keyword>
<dbReference type="InterPro" id="IPR000731">
    <property type="entry name" value="SSD"/>
</dbReference>
<feature type="transmembrane region" description="Helical" evidence="7">
    <location>
        <begin position="345"/>
        <end position="366"/>
    </location>
</feature>
<feature type="transmembrane region" description="Helical" evidence="7">
    <location>
        <begin position="322"/>
        <end position="339"/>
    </location>
</feature>
<dbReference type="PROSITE" id="PS50156">
    <property type="entry name" value="SSD"/>
    <property type="match status" value="1"/>
</dbReference>
<name>A0A914W3I8_9BILA</name>
<dbReference type="GO" id="GO:0022857">
    <property type="term" value="F:transmembrane transporter activity"/>
    <property type="evidence" value="ECO:0007669"/>
    <property type="project" value="TreeGrafter"/>
</dbReference>
<sequence length="859" mass="97979">MFERCFSWYASLLNRHPFLVLIFTGLLCTVASAFAGWANYGAFSWNPEIGFETRGTEYAGRRLAWEALLNELFAVNGKTQEVKYKQRVERDAEKAPSATPQWALQFLNAVASTPCSSYEVNVPQMEYLSQVVFQVPTFDALFSMDVMGELCALHGAIQRPMEHFAFLTPFRNTWTLPNYATCLSPLLHLNCSFVTREDIEHLRRTVLFCGQFRRQIIACTTAEGPCDQLPSNCSSKLVHDLFFRILPENIMDPSVSPVFVNVFLPIYSYEGYRTAGYREATVDKFQSMNRAIMDYADNCTHIALKGVYMDLKMVQFGHRMGLDTRWGILAIILVVAIIYGYCGSIFYTLMIVVSMAFSCGTAFFMYTTVFGIKFFPFMNFLVGVLLVGIGSDDTFVLSFIFARSIRETDGMINRDTVYSALSHSALSMFVTSATTAVAFYANVISDVIVIRCFGIYAGTTMMLNYILVVTWLPAALIVLHRYINPACVRIAHLPGIRLVVEPLAKANGKVNRTIGSWVRYCMEDALPFVVNKGKYVWLVGLTGLMVGGTMISFYSPGLRLPERNPLQLFKNSHPFECLAVVWLDFSYFVCFFTLDAKHWPMIDLRHGERLNWTAGNDFFERAVCHRNPYGIEYLIILLPFWIRFVQCIRRCFDTKKVTPHLANAGKYATAFAVVGTAVVANRNPSAIYHAVHLAALFIATAYRLAWDIFMDWGLLDRNWQESNALLREKLLYRRPSLYYFAMTVNTMLRFFWLLPLLNQMGWTMSPIDAQLMLTVSGTFECFRRFVWNFFRVENEHVNNCGHFRVQRDVSIRPLVPSDFGRKKWSSVDVIAPIDFHTPFGKGCYTFEEIDDDASQSTTS</sequence>
<dbReference type="PANTHER" id="PTHR45951:SF3">
    <property type="entry name" value="PROTEIN DISPATCHED"/>
    <property type="match status" value="1"/>
</dbReference>
<reference evidence="11" key="1">
    <citation type="submission" date="2022-11" db="UniProtKB">
        <authorList>
            <consortium name="WormBaseParasite"/>
        </authorList>
    </citation>
    <scope>IDENTIFICATION</scope>
</reference>
<dbReference type="InterPro" id="IPR053958">
    <property type="entry name" value="HMGCR/SNAP/NPC1-like_SSD"/>
</dbReference>
<evidence type="ECO:0000313" key="11">
    <source>
        <dbReference type="WBParaSite" id="PSAMB.scaffold314size57232.g4572.t1"/>
    </source>
</evidence>